<keyword evidence="6" id="KW-1185">Reference proteome</keyword>
<organism evidence="5 6">
    <name type="scientific">Liquorilactobacillus sucicola DSM 21376 = JCM 15457</name>
    <dbReference type="NCBI Taxonomy" id="1423806"/>
    <lineage>
        <taxon>Bacteria</taxon>
        <taxon>Bacillati</taxon>
        <taxon>Bacillota</taxon>
        <taxon>Bacilli</taxon>
        <taxon>Lactobacillales</taxon>
        <taxon>Lactobacillaceae</taxon>
        <taxon>Liquorilactobacillus</taxon>
    </lineage>
</organism>
<evidence type="ECO:0000256" key="3">
    <source>
        <dbReference type="ARBA" id="ARBA00023052"/>
    </source>
</evidence>
<dbReference type="EMBL" id="AYZF01000008">
    <property type="protein sequence ID" value="KRN06627.1"/>
    <property type="molecule type" value="Genomic_DNA"/>
</dbReference>
<dbReference type="Gene3D" id="3.40.50.970">
    <property type="match status" value="1"/>
</dbReference>
<evidence type="ECO:0000313" key="5">
    <source>
        <dbReference type="EMBL" id="KRN06627.1"/>
    </source>
</evidence>
<dbReference type="OrthoDB" id="8732661at2"/>
<dbReference type="SUPFAM" id="SSF52518">
    <property type="entry name" value="Thiamin diphosphate-binding fold (THDP-binding)"/>
    <property type="match status" value="1"/>
</dbReference>
<dbReference type="STRING" id="1423806.FD15_GL000175"/>
<keyword evidence="3" id="KW-0786">Thiamine pyrophosphate</keyword>
<dbReference type="PATRIC" id="fig|1423806.3.peg.178"/>
<evidence type="ECO:0000256" key="2">
    <source>
        <dbReference type="ARBA" id="ARBA00007131"/>
    </source>
</evidence>
<dbReference type="InterPro" id="IPR005474">
    <property type="entry name" value="Transketolase_N"/>
</dbReference>
<dbReference type="RefSeq" id="WP_034989581.1">
    <property type="nucleotide sequence ID" value="NZ_AYZF01000008.1"/>
</dbReference>
<dbReference type="PANTHER" id="PTHR47514">
    <property type="entry name" value="TRANSKETOLASE N-TERMINAL SECTION-RELATED"/>
    <property type="match status" value="1"/>
</dbReference>
<proteinExistence type="inferred from homology"/>
<reference evidence="5 6" key="1">
    <citation type="journal article" date="2015" name="Genome Announc.">
        <title>Expanding the biotechnology potential of lactobacilli through comparative genomics of 213 strains and associated genera.</title>
        <authorList>
            <person name="Sun Z."/>
            <person name="Harris H.M."/>
            <person name="McCann A."/>
            <person name="Guo C."/>
            <person name="Argimon S."/>
            <person name="Zhang W."/>
            <person name="Yang X."/>
            <person name="Jeffery I.B."/>
            <person name="Cooney J.C."/>
            <person name="Kagawa T.F."/>
            <person name="Liu W."/>
            <person name="Song Y."/>
            <person name="Salvetti E."/>
            <person name="Wrobel A."/>
            <person name="Rasinkangas P."/>
            <person name="Parkhill J."/>
            <person name="Rea M.C."/>
            <person name="O'Sullivan O."/>
            <person name="Ritari J."/>
            <person name="Douillard F.P."/>
            <person name="Paul Ross R."/>
            <person name="Yang R."/>
            <person name="Briner A.E."/>
            <person name="Felis G.E."/>
            <person name="de Vos W.M."/>
            <person name="Barrangou R."/>
            <person name="Klaenhammer T.R."/>
            <person name="Caufield P.W."/>
            <person name="Cui Y."/>
            <person name="Zhang H."/>
            <person name="O'Toole P.W."/>
        </authorList>
    </citation>
    <scope>NUCLEOTIDE SEQUENCE [LARGE SCALE GENOMIC DNA]</scope>
    <source>
        <strain evidence="5 6">DSM 21376</strain>
    </source>
</reference>
<comment type="caution">
    <text evidence="5">The sequence shown here is derived from an EMBL/GenBank/DDBJ whole genome shotgun (WGS) entry which is preliminary data.</text>
</comment>
<comment type="cofactor">
    <cofactor evidence="1">
        <name>thiamine diphosphate</name>
        <dbReference type="ChEBI" id="CHEBI:58937"/>
    </cofactor>
</comment>
<evidence type="ECO:0000256" key="1">
    <source>
        <dbReference type="ARBA" id="ARBA00001964"/>
    </source>
</evidence>
<comment type="similarity">
    <text evidence="2">Belongs to the transketolase family.</text>
</comment>
<gene>
    <name evidence="5" type="ORF">FD15_GL000175</name>
</gene>
<evidence type="ECO:0000313" key="6">
    <source>
        <dbReference type="Proteomes" id="UP000050961"/>
    </source>
</evidence>
<sequence length="273" mass="29923">MNEKELTKKAYELRKDIWKLIYESKTGHTGSSFSCIDILTALYYDVLKQTPETFGQTEADSYIQSKGHAVEALFAVLSDRGYFPKEDLANYSGFKTQYIGHPTNKVNGIEMNTGSLGHGLGIGVGIALAAKQDHLAKQVYVLMGDGEQAEGSVWEAAMAAGNYRLNNLTAIIDHNGLQISGATKDVMNSEPLAAKYEAFGFDVKTVSGNDPAAISRILRTKSAESKPQLVIAQTVKGKGISFMENQANWHHKVPSKEQYEQGLAELNSRLEEL</sequence>
<dbReference type="PANTHER" id="PTHR47514:SF1">
    <property type="entry name" value="TRANSKETOLASE N-TERMINAL SECTION-RELATED"/>
    <property type="match status" value="1"/>
</dbReference>
<accession>A0A023D027</accession>
<dbReference type="eggNOG" id="COG3959">
    <property type="taxonomic scope" value="Bacteria"/>
</dbReference>
<dbReference type="Pfam" id="PF00456">
    <property type="entry name" value="Transketolase_N"/>
    <property type="match status" value="1"/>
</dbReference>
<dbReference type="Proteomes" id="UP000050961">
    <property type="component" value="Unassembled WGS sequence"/>
</dbReference>
<dbReference type="CDD" id="cd02012">
    <property type="entry name" value="TPP_TK"/>
    <property type="match status" value="1"/>
</dbReference>
<dbReference type="InterPro" id="IPR029061">
    <property type="entry name" value="THDP-binding"/>
</dbReference>
<name>A0A023D027_9LACO</name>
<protein>
    <submittedName>
        <fullName evidence="5">Transketolase</fullName>
    </submittedName>
</protein>
<dbReference type="AlphaFoldDB" id="A0A023D027"/>
<evidence type="ECO:0000259" key="4">
    <source>
        <dbReference type="Pfam" id="PF00456"/>
    </source>
</evidence>
<feature type="domain" description="Transketolase N-terminal" evidence="4">
    <location>
        <begin position="21"/>
        <end position="250"/>
    </location>
</feature>